<dbReference type="AlphaFoldDB" id="A0A9W6SUV1"/>
<protein>
    <submittedName>
        <fullName evidence="7">Unnamed protein product</fullName>
    </submittedName>
</protein>
<feature type="domain" description="Exocyst complex component Sec10 N-terminal" evidence="6">
    <location>
        <begin position="58"/>
        <end position="167"/>
    </location>
</feature>
<evidence type="ECO:0000256" key="1">
    <source>
        <dbReference type="ARBA" id="ARBA00006572"/>
    </source>
</evidence>
<evidence type="ECO:0000256" key="4">
    <source>
        <dbReference type="ARBA" id="ARBA00023054"/>
    </source>
</evidence>
<evidence type="ECO:0000313" key="7">
    <source>
        <dbReference type="EMBL" id="GME66731.1"/>
    </source>
</evidence>
<evidence type="ECO:0000259" key="6">
    <source>
        <dbReference type="Pfam" id="PF20667"/>
    </source>
</evidence>
<dbReference type="GO" id="GO:0000145">
    <property type="term" value="C:exocyst"/>
    <property type="evidence" value="ECO:0007669"/>
    <property type="project" value="TreeGrafter"/>
</dbReference>
<dbReference type="Proteomes" id="UP001165120">
    <property type="component" value="Unassembled WGS sequence"/>
</dbReference>
<accession>A0A9W6SUV1</accession>
<keyword evidence="8" id="KW-1185">Reference proteome</keyword>
<evidence type="ECO:0000256" key="3">
    <source>
        <dbReference type="ARBA" id="ARBA00022483"/>
    </source>
</evidence>
<dbReference type="PANTHER" id="PTHR12100:SF0">
    <property type="entry name" value="EXOCYST COMPLEX COMPONENT 5"/>
    <property type="match status" value="1"/>
</dbReference>
<evidence type="ECO:0000256" key="2">
    <source>
        <dbReference type="ARBA" id="ARBA00022448"/>
    </source>
</evidence>
<sequence>MSSSAHSSFYSSTGIDARRVLTLDNFLEGLTTFEFIEQLSKDLSLKGAEFNNIEYLDPKPYIRTFEATLKELRKLSDDCATKKRKAETVSQFKNIEHAKNVLSLSSDAQQLNLKFNKLDNQVSKLSHKIAPLGEKLTKASKSKEHSTSIIVLLTSYNEFFQKGRPSEDLIGLQKSRNIENNIKFAKTLKELILLANKLEGSDLPNSTETLNLIIKYSETFENDLLDQFIQSSNEYRLKEIADILFEFNDGVNVIQFFVNKHSFFESVTGLSENICSDDFWNSISNINSTDFSLDNSTIELLKRISEVIESEFNSMKGTFEDNISKVVDSFLTKCYVQLIDYRVEYMLKTSSSFSNLTHVRVLHLLYSEIGNLTNTLKDFFQSKKLDDISPILDQLYFDSFNDYISHNKYFQIEQESLGEIIYSVLMKFEKSNERFYKSNNLSNRIKKFQAEKFESSSGSSLPALSSAGVNDAGTMKNTSYANYLDTNLDTYEDLRNIHNPGARLLLSRYSNHKNSAFSGLSNYIKSHVEKSGLLRDRFKYNITNKGSNNATPDLLNPSIVPSSISGIDPNAPPPEVVDESVVSTAKAEQIIKHGLESLTRAVELVPTKAINLHKKYSRFATIT</sequence>
<evidence type="ECO:0000313" key="8">
    <source>
        <dbReference type="Proteomes" id="UP001165120"/>
    </source>
</evidence>
<feature type="domain" description="Exocyst complex component Sec10-like alpha-helical bundle" evidence="5">
    <location>
        <begin position="184"/>
        <end position="609"/>
    </location>
</feature>
<comment type="similarity">
    <text evidence="1">Belongs to the SEC10 family.</text>
</comment>
<comment type="caution">
    <text evidence="7">The sequence shown here is derived from an EMBL/GenBank/DDBJ whole genome shotgun (WGS) entry which is preliminary data.</text>
</comment>
<keyword evidence="4" id="KW-0175">Coiled coil</keyword>
<dbReference type="Pfam" id="PF20667">
    <property type="entry name" value="Sec10_N"/>
    <property type="match status" value="1"/>
</dbReference>
<reference evidence="7" key="1">
    <citation type="submission" date="2023-04" db="EMBL/GenBank/DDBJ databases">
        <title>Candida boidinii NBRC 10035.</title>
        <authorList>
            <person name="Ichikawa N."/>
            <person name="Sato H."/>
            <person name="Tonouchi N."/>
        </authorList>
    </citation>
    <scope>NUCLEOTIDE SEQUENCE</scope>
    <source>
        <strain evidence="7">NBRC 10035</strain>
    </source>
</reference>
<dbReference type="GO" id="GO:0006887">
    <property type="term" value="P:exocytosis"/>
    <property type="evidence" value="ECO:0007669"/>
    <property type="project" value="UniProtKB-KW"/>
</dbReference>
<dbReference type="Pfam" id="PF07393">
    <property type="entry name" value="Sec10_HB"/>
    <property type="match status" value="1"/>
</dbReference>
<dbReference type="InterPro" id="IPR048627">
    <property type="entry name" value="Sec10_HB"/>
</dbReference>
<keyword evidence="3" id="KW-0268">Exocytosis</keyword>
<dbReference type="EMBL" id="BSXN01000029">
    <property type="protein sequence ID" value="GME66731.1"/>
    <property type="molecule type" value="Genomic_DNA"/>
</dbReference>
<gene>
    <name evidence="7" type="ORF">Cboi02_000017900</name>
</gene>
<dbReference type="InterPro" id="IPR048625">
    <property type="entry name" value="Sec10_N"/>
</dbReference>
<dbReference type="InterPro" id="IPR009976">
    <property type="entry name" value="Sec10-like"/>
</dbReference>
<proteinExistence type="inferred from homology"/>
<name>A0A9W6SUV1_CANBO</name>
<keyword evidence="2" id="KW-0813">Transport</keyword>
<dbReference type="PANTHER" id="PTHR12100">
    <property type="entry name" value="SEC10"/>
    <property type="match status" value="1"/>
</dbReference>
<evidence type="ECO:0000259" key="5">
    <source>
        <dbReference type="Pfam" id="PF07393"/>
    </source>
</evidence>
<dbReference type="GO" id="GO:0006893">
    <property type="term" value="P:Golgi to plasma membrane transport"/>
    <property type="evidence" value="ECO:0007669"/>
    <property type="project" value="TreeGrafter"/>
</dbReference>
<organism evidence="7 8">
    <name type="scientific">Candida boidinii</name>
    <name type="common">Yeast</name>
    <dbReference type="NCBI Taxonomy" id="5477"/>
    <lineage>
        <taxon>Eukaryota</taxon>
        <taxon>Fungi</taxon>
        <taxon>Dikarya</taxon>
        <taxon>Ascomycota</taxon>
        <taxon>Saccharomycotina</taxon>
        <taxon>Pichiomycetes</taxon>
        <taxon>Pichiales</taxon>
        <taxon>Pichiaceae</taxon>
        <taxon>Ogataea</taxon>
        <taxon>Ogataea/Candida clade</taxon>
    </lineage>
</organism>